<organism evidence="6 7">
    <name type="scientific">Eimeria tenella</name>
    <name type="common">Coccidian parasite</name>
    <dbReference type="NCBI Taxonomy" id="5802"/>
    <lineage>
        <taxon>Eukaryota</taxon>
        <taxon>Sar</taxon>
        <taxon>Alveolata</taxon>
        <taxon>Apicomplexa</taxon>
        <taxon>Conoidasida</taxon>
        <taxon>Coccidia</taxon>
        <taxon>Eucoccidiorida</taxon>
        <taxon>Eimeriorina</taxon>
        <taxon>Eimeriidae</taxon>
        <taxon>Eimeria</taxon>
    </lineage>
</organism>
<dbReference type="OMA" id="MMLQMDS"/>
<dbReference type="InterPro" id="IPR002893">
    <property type="entry name" value="Znf_MYND"/>
</dbReference>
<accession>U6KT91</accession>
<reference evidence="6" key="1">
    <citation type="submission" date="2013-10" db="EMBL/GenBank/DDBJ databases">
        <title>Genomic analysis of the causative agents of coccidiosis in chickens.</title>
        <authorList>
            <person name="Reid A.J."/>
            <person name="Blake D."/>
            <person name="Billington K."/>
            <person name="Browne H."/>
            <person name="Dunn M."/>
            <person name="Hung S."/>
            <person name="Kawahara F."/>
            <person name="Miranda-Saavedra D."/>
            <person name="Mourier T."/>
            <person name="Nagra H."/>
            <person name="Otto T.D."/>
            <person name="Rawlings N."/>
            <person name="Sanchez A."/>
            <person name="Sanders M."/>
            <person name="Subramaniam C."/>
            <person name="Tay Y."/>
            <person name="Dear P."/>
            <person name="Doerig C."/>
            <person name="Gruber A."/>
            <person name="Parkinson J."/>
            <person name="Shirley M."/>
            <person name="Wan K.L."/>
            <person name="Berriman M."/>
            <person name="Tomley F."/>
            <person name="Pain A."/>
        </authorList>
    </citation>
    <scope>NUCLEOTIDE SEQUENCE [LARGE SCALE GENOMIC DNA]</scope>
    <source>
        <strain evidence="6">Houghton</strain>
    </source>
</reference>
<dbReference type="SUPFAM" id="SSF144232">
    <property type="entry name" value="HIT/MYND zinc finger-like"/>
    <property type="match status" value="1"/>
</dbReference>
<dbReference type="PROSITE" id="PS50865">
    <property type="entry name" value="ZF_MYND_2"/>
    <property type="match status" value="1"/>
</dbReference>
<dbReference type="GO" id="GO:0008270">
    <property type="term" value="F:zinc ion binding"/>
    <property type="evidence" value="ECO:0007669"/>
    <property type="project" value="UniProtKB-KW"/>
</dbReference>
<evidence type="ECO:0000256" key="1">
    <source>
        <dbReference type="ARBA" id="ARBA00022723"/>
    </source>
</evidence>
<evidence type="ECO:0000256" key="2">
    <source>
        <dbReference type="ARBA" id="ARBA00022771"/>
    </source>
</evidence>
<evidence type="ECO:0000256" key="3">
    <source>
        <dbReference type="ARBA" id="ARBA00022833"/>
    </source>
</evidence>
<name>U6KT91_EIMTE</name>
<dbReference type="VEuPathDB" id="ToxoDB:ETH_00007695"/>
<gene>
    <name evidence="6" type="ORF">ETH_00007695</name>
</gene>
<dbReference type="AlphaFoldDB" id="U6KT91"/>
<dbReference type="OrthoDB" id="341421at2759"/>
<protein>
    <submittedName>
        <fullName evidence="6">Zinc finger MYND domain-containing protein, putative</fullName>
    </submittedName>
</protein>
<keyword evidence="7" id="KW-1185">Reference proteome</keyword>
<dbReference type="Proteomes" id="UP000030747">
    <property type="component" value="Unassembled WGS sequence"/>
</dbReference>
<dbReference type="GeneID" id="25250741"/>
<keyword evidence="2 4" id="KW-0863">Zinc-finger</keyword>
<dbReference type="RefSeq" id="XP_013229476.1">
    <property type="nucleotide sequence ID" value="XM_013374022.1"/>
</dbReference>
<evidence type="ECO:0000313" key="6">
    <source>
        <dbReference type="EMBL" id="CDJ38720.1"/>
    </source>
</evidence>
<keyword evidence="1" id="KW-0479">Metal-binding</keyword>
<sequence length="240" mass="27696">MSLDEVEHAEFKFLLIPYDIDKPVQELIFKGKEASFRDLLKTHLNNEKINCLNKKNFDNFRQELKKKAEGKIDDQGLERVLQGSSQNYQIIPLTLPTKANNFKGINAYIDSVGRIKDIPKNARASRICSTDIRGDCFLSLVYDDEEKFERQNLTLKDFEELMKNPPEATGRWSETQATMQLLQQQSGAAKPEEAPRKPKCENCGKEDLPLKKCSRCSKSFYCSVQCQREDWPLHKRICSI</sequence>
<evidence type="ECO:0000259" key="5">
    <source>
        <dbReference type="PROSITE" id="PS50865"/>
    </source>
</evidence>
<dbReference type="Pfam" id="PF01753">
    <property type="entry name" value="zf-MYND"/>
    <property type="match status" value="1"/>
</dbReference>
<dbReference type="EMBL" id="HG674029">
    <property type="protein sequence ID" value="CDJ38720.1"/>
    <property type="molecule type" value="Genomic_DNA"/>
</dbReference>
<evidence type="ECO:0000313" key="7">
    <source>
        <dbReference type="Proteomes" id="UP000030747"/>
    </source>
</evidence>
<proteinExistence type="predicted"/>
<dbReference type="Gene3D" id="6.10.140.2220">
    <property type="match status" value="1"/>
</dbReference>
<dbReference type="PROSITE" id="PS01360">
    <property type="entry name" value="ZF_MYND_1"/>
    <property type="match status" value="1"/>
</dbReference>
<dbReference type="VEuPathDB" id="ToxoDB:ETH2_1450300"/>
<keyword evidence="3" id="KW-0862">Zinc</keyword>
<feature type="domain" description="MYND-type" evidence="5">
    <location>
        <begin position="200"/>
        <end position="238"/>
    </location>
</feature>
<reference evidence="6" key="2">
    <citation type="submission" date="2013-10" db="EMBL/GenBank/DDBJ databases">
        <authorList>
            <person name="Aslett M."/>
        </authorList>
    </citation>
    <scope>NUCLEOTIDE SEQUENCE [LARGE SCALE GENOMIC DNA]</scope>
    <source>
        <strain evidence="6">Houghton</strain>
    </source>
</reference>
<evidence type="ECO:0000256" key="4">
    <source>
        <dbReference type="PROSITE-ProRule" id="PRU00134"/>
    </source>
</evidence>